<evidence type="ECO:0000256" key="1">
    <source>
        <dbReference type="ARBA" id="ARBA00022448"/>
    </source>
</evidence>
<keyword evidence="2" id="KW-0597">Phosphoprotein</keyword>
<dbReference type="EMBL" id="LNQE01000458">
    <property type="protein sequence ID" value="KUG26481.1"/>
    <property type="molecule type" value="Genomic_DNA"/>
</dbReference>
<evidence type="ECO:0000256" key="5">
    <source>
        <dbReference type="ARBA" id="ARBA00022692"/>
    </source>
</evidence>
<comment type="caution">
    <text evidence="10">The sequence shown here is derived from an EMBL/GenBank/DDBJ whole genome shotgun (WGS) entry which is preliminary data.</text>
</comment>
<protein>
    <submittedName>
        <fullName evidence="10">Electron transport complex protein rnfd</fullName>
    </submittedName>
</protein>
<name>A0A0W8G078_9ZZZZ</name>
<evidence type="ECO:0000256" key="2">
    <source>
        <dbReference type="ARBA" id="ARBA00022553"/>
    </source>
</evidence>
<feature type="transmembrane region" description="Helical" evidence="9">
    <location>
        <begin position="38"/>
        <end position="57"/>
    </location>
</feature>
<dbReference type="Pfam" id="PF03116">
    <property type="entry name" value="NQR2_RnfD_RnfE"/>
    <property type="match status" value="1"/>
</dbReference>
<dbReference type="InterPro" id="IPR004338">
    <property type="entry name" value="NqrB/RnfD"/>
</dbReference>
<evidence type="ECO:0000256" key="3">
    <source>
        <dbReference type="ARBA" id="ARBA00022630"/>
    </source>
</evidence>
<evidence type="ECO:0000256" key="9">
    <source>
        <dbReference type="SAM" id="Phobius"/>
    </source>
</evidence>
<keyword evidence="1" id="KW-0813">Transport</keyword>
<dbReference type="GO" id="GO:0005886">
    <property type="term" value="C:plasma membrane"/>
    <property type="evidence" value="ECO:0007669"/>
    <property type="project" value="TreeGrafter"/>
</dbReference>
<evidence type="ECO:0000256" key="8">
    <source>
        <dbReference type="ARBA" id="ARBA00023136"/>
    </source>
</evidence>
<dbReference type="PANTHER" id="PTHR30578:SF0">
    <property type="entry name" value="ION-TRANSLOCATING OXIDOREDUCTASE COMPLEX SUBUNIT D"/>
    <property type="match status" value="1"/>
</dbReference>
<evidence type="ECO:0000313" key="10">
    <source>
        <dbReference type="EMBL" id="KUG26481.1"/>
    </source>
</evidence>
<dbReference type="GO" id="GO:0055085">
    <property type="term" value="P:transmembrane transport"/>
    <property type="evidence" value="ECO:0007669"/>
    <property type="project" value="InterPro"/>
</dbReference>
<keyword evidence="7 9" id="KW-1133">Transmembrane helix</keyword>
<accession>A0A0W8G078</accession>
<dbReference type="AlphaFoldDB" id="A0A0W8G078"/>
<evidence type="ECO:0000256" key="7">
    <source>
        <dbReference type="ARBA" id="ARBA00022989"/>
    </source>
</evidence>
<organism evidence="10">
    <name type="scientific">hydrocarbon metagenome</name>
    <dbReference type="NCBI Taxonomy" id="938273"/>
    <lineage>
        <taxon>unclassified sequences</taxon>
        <taxon>metagenomes</taxon>
        <taxon>ecological metagenomes</taxon>
    </lineage>
</organism>
<dbReference type="PANTHER" id="PTHR30578">
    <property type="entry name" value="ELECTRON TRANSPORT COMPLEX PROTEIN RNFD"/>
    <property type="match status" value="1"/>
</dbReference>
<keyword evidence="8 9" id="KW-0472">Membrane</keyword>
<keyword evidence="4" id="KW-0288">FMN</keyword>
<evidence type="ECO:0000256" key="6">
    <source>
        <dbReference type="ARBA" id="ARBA00022967"/>
    </source>
</evidence>
<keyword evidence="5 9" id="KW-0812">Transmembrane</keyword>
<feature type="transmembrane region" description="Helical" evidence="9">
    <location>
        <begin position="12"/>
        <end position="32"/>
    </location>
</feature>
<keyword evidence="6" id="KW-1278">Translocase</keyword>
<evidence type="ECO:0000256" key="4">
    <source>
        <dbReference type="ARBA" id="ARBA00022643"/>
    </source>
</evidence>
<proteinExistence type="predicted"/>
<reference evidence="10" key="1">
    <citation type="journal article" date="2015" name="Proc. Natl. Acad. Sci. U.S.A.">
        <title>Networks of energetic and metabolic interactions define dynamics in microbial communities.</title>
        <authorList>
            <person name="Embree M."/>
            <person name="Liu J.K."/>
            <person name="Al-Bassam M.M."/>
            <person name="Zengler K."/>
        </authorList>
    </citation>
    <scope>NUCLEOTIDE SEQUENCE</scope>
</reference>
<sequence>MATDWVTSPMTLKGMWIFGLGISLVLIIIRLFGGLPEGVMYAILFMNAFVPLINRYTRPRVFGEVK</sequence>
<gene>
    <name evidence="10" type="ORF">ASZ90_003683</name>
</gene>
<keyword evidence="3" id="KW-0285">Flavoprotein</keyword>